<dbReference type="OrthoDB" id="428577at2759"/>
<comment type="caution">
    <text evidence="2">The sequence shown here is derived from an EMBL/GenBank/DDBJ whole genome shotgun (WGS) entry which is preliminary data.</text>
</comment>
<keyword evidence="3" id="KW-1185">Reference proteome</keyword>
<dbReference type="Pfam" id="PF00240">
    <property type="entry name" value="ubiquitin"/>
    <property type="match status" value="2"/>
</dbReference>
<gene>
    <name evidence="2" type="ORF">C1645_791338</name>
</gene>
<dbReference type="Gene3D" id="3.10.20.90">
    <property type="entry name" value="Phosphatidylinositol 3-kinase Catalytic Subunit, Chain A, domain 1"/>
    <property type="match status" value="2"/>
</dbReference>
<dbReference type="InterPro" id="IPR029071">
    <property type="entry name" value="Ubiquitin-like_domsf"/>
</dbReference>
<dbReference type="PROSITE" id="PS50053">
    <property type="entry name" value="UBIQUITIN_2"/>
    <property type="match status" value="2"/>
</dbReference>
<evidence type="ECO:0000313" key="3">
    <source>
        <dbReference type="Proteomes" id="UP000265703"/>
    </source>
</evidence>
<feature type="domain" description="Ubiquitin-like" evidence="1">
    <location>
        <begin position="2"/>
        <end position="82"/>
    </location>
</feature>
<feature type="domain" description="Ubiquitin-like" evidence="1">
    <location>
        <begin position="83"/>
        <end position="159"/>
    </location>
</feature>
<dbReference type="AlphaFoldDB" id="A0A397SAN9"/>
<evidence type="ECO:0000313" key="2">
    <source>
        <dbReference type="EMBL" id="RIA81057.1"/>
    </source>
</evidence>
<sequence>MIRYTVFILFGTVRLPIEICSEDTIYQVKQQIEKLENLVFKIKPKDQVLMLGQKEFQDNLKVSESKIYSKDKIRLIQKVEGKIQIFIIEVDRGNKSTAIIIEPSATVLDLRKQYCNKTGLEEELRFSFKGHELENKHTLEHYEIQGGSTIHLFARVYGGL</sequence>
<proteinExistence type="predicted"/>
<dbReference type="InterPro" id="IPR000626">
    <property type="entry name" value="Ubiquitin-like_dom"/>
</dbReference>
<protein>
    <recommendedName>
        <fullName evidence="1">Ubiquitin-like domain-containing protein</fullName>
    </recommendedName>
</protein>
<evidence type="ECO:0000259" key="1">
    <source>
        <dbReference type="PROSITE" id="PS50053"/>
    </source>
</evidence>
<dbReference type="InterPro" id="IPR050158">
    <property type="entry name" value="Ubiquitin_ubiquitin-like"/>
</dbReference>
<name>A0A397SAN9_9GLOM</name>
<dbReference type="EMBL" id="QKYT01000854">
    <property type="protein sequence ID" value="RIA81057.1"/>
    <property type="molecule type" value="Genomic_DNA"/>
</dbReference>
<dbReference type="SUPFAM" id="SSF54236">
    <property type="entry name" value="Ubiquitin-like"/>
    <property type="match status" value="2"/>
</dbReference>
<dbReference type="PANTHER" id="PTHR10666">
    <property type="entry name" value="UBIQUITIN"/>
    <property type="match status" value="1"/>
</dbReference>
<organism evidence="2 3">
    <name type="scientific">Glomus cerebriforme</name>
    <dbReference type="NCBI Taxonomy" id="658196"/>
    <lineage>
        <taxon>Eukaryota</taxon>
        <taxon>Fungi</taxon>
        <taxon>Fungi incertae sedis</taxon>
        <taxon>Mucoromycota</taxon>
        <taxon>Glomeromycotina</taxon>
        <taxon>Glomeromycetes</taxon>
        <taxon>Glomerales</taxon>
        <taxon>Glomeraceae</taxon>
        <taxon>Glomus</taxon>
    </lineage>
</organism>
<dbReference type="CDD" id="cd17039">
    <property type="entry name" value="Ubl_ubiquitin_like"/>
    <property type="match status" value="2"/>
</dbReference>
<accession>A0A397SAN9</accession>
<reference evidence="2 3" key="1">
    <citation type="submission" date="2018-06" db="EMBL/GenBank/DDBJ databases">
        <title>Comparative genomics reveals the genomic features of Rhizophagus irregularis, R. cerebriforme, R. diaphanum and Gigaspora rosea, and their symbiotic lifestyle signature.</title>
        <authorList>
            <person name="Morin E."/>
            <person name="San Clemente H."/>
            <person name="Chen E.C.H."/>
            <person name="De La Providencia I."/>
            <person name="Hainaut M."/>
            <person name="Kuo A."/>
            <person name="Kohler A."/>
            <person name="Murat C."/>
            <person name="Tang N."/>
            <person name="Roy S."/>
            <person name="Loubradou J."/>
            <person name="Henrissat B."/>
            <person name="Grigoriev I.V."/>
            <person name="Corradi N."/>
            <person name="Roux C."/>
            <person name="Martin F.M."/>
        </authorList>
    </citation>
    <scope>NUCLEOTIDE SEQUENCE [LARGE SCALE GENOMIC DNA]</scope>
    <source>
        <strain evidence="2 3">DAOM 227022</strain>
    </source>
</reference>
<dbReference type="Proteomes" id="UP000265703">
    <property type="component" value="Unassembled WGS sequence"/>
</dbReference>
<dbReference type="SMART" id="SM00213">
    <property type="entry name" value="UBQ"/>
    <property type="match status" value="2"/>
</dbReference>
<dbReference type="STRING" id="658196.A0A397SAN9"/>